<feature type="transmembrane region" description="Helical" evidence="2">
    <location>
        <begin position="230"/>
        <end position="246"/>
    </location>
</feature>
<evidence type="ECO:0000256" key="1">
    <source>
        <dbReference type="SAM" id="Coils"/>
    </source>
</evidence>
<evidence type="ECO:0000259" key="3">
    <source>
        <dbReference type="PROSITE" id="PS50887"/>
    </source>
</evidence>
<evidence type="ECO:0000313" key="5">
    <source>
        <dbReference type="Proteomes" id="UP000466554"/>
    </source>
</evidence>
<dbReference type="InterPro" id="IPR043128">
    <property type="entry name" value="Rev_trsase/Diguanyl_cyclase"/>
</dbReference>
<dbReference type="InterPro" id="IPR000160">
    <property type="entry name" value="GGDEF_dom"/>
</dbReference>
<accession>A0A7I7U9J1</accession>
<proteinExistence type="predicted"/>
<keyword evidence="2" id="KW-1133">Transmembrane helix</keyword>
<keyword evidence="1" id="KW-0175">Coiled coil</keyword>
<protein>
    <recommendedName>
        <fullName evidence="3">GGDEF domain-containing protein</fullName>
    </recommendedName>
</protein>
<feature type="transmembrane region" description="Helical" evidence="2">
    <location>
        <begin position="31"/>
        <end position="48"/>
    </location>
</feature>
<sequence length="470" mass="50345">MRSATSLIVFPLVYALSVAAGRATRLGGGEVALLWPAAAVGVIWLLSARQRGRRAWVVHVALLAVAAFMTNLATGASVPLSLWFVLVNVVLSVVTVETLAAGRGEVELRDPADFAHLVAAVAAGTCAAAVLATGYFVVAFEAPVWETFALFAVRNGATALLGLSIWLILRNRPLRPRRYSAASVSEALLVSCGLAVVFFWTYWLNYGQPIAFISLVPAMWVALRYSTPVSTVFLLAAGAWIVYTTLSDRGFTVDDVQMRALLAQGMVCSLTLVVLTLSLYRDSRARLIAELEQARDRADHLASHDPLTGLANRALFTERVERALERAREGVSGGVGLILLDLDGFKAVNDTWGHAEGDDVLLEVSARVAAAIEPTDTAARLGGDEFAVLCPATCDIAQVEVIAERLRADLRRPITLSAGDSYDQLSVSVGVVIGHGQCDAQTLLRQADTLMYHAKRSGKDCVSIGFSPQK</sequence>
<reference evidence="4 5" key="1">
    <citation type="journal article" date="2019" name="Emerg. Microbes Infect.">
        <title>Comprehensive subspecies identification of 175 nontuberculous mycobacteria species based on 7547 genomic profiles.</title>
        <authorList>
            <person name="Matsumoto Y."/>
            <person name="Kinjo T."/>
            <person name="Motooka D."/>
            <person name="Nabeya D."/>
            <person name="Jung N."/>
            <person name="Uechi K."/>
            <person name="Horii T."/>
            <person name="Iida T."/>
            <person name="Fujita J."/>
            <person name="Nakamura S."/>
        </authorList>
    </citation>
    <scope>NUCLEOTIDE SEQUENCE [LARGE SCALE GENOMIC DNA]</scope>
    <source>
        <strain evidence="4 5">JCM 6367</strain>
    </source>
</reference>
<evidence type="ECO:0000256" key="2">
    <source>
        <dbReference type="SAM" id="Phobius"/>
    </source>
</evidence>
<dbReference type="CDD" id="cd01949">
    <property type="entry name" value="GGDEF"/>
    <property type="match status" value="1"/>
</dbReference>
<dbReference type="PANTHER" id="PTHR46663">
    <property type="entry name" value="DIGUANYLATE CYCLASE DGCT-RELATED"/>
    <property type="match status" value="1"/>
</dbReference>
<dbReference type="Proteomes" id="UP000466554">
    <property type="component" value="Chromosome"/>
</dbReference>
<dbReference type="Gene3D" id="3.30.70.270">
    <property type="match status" value="1"/>
</dbReference>
<dbReference type="PROSITE" id="PS50887">
    <property type="entry name" value="GGDEF"/>
    <property type="match status" value="1"/>
</dbReference>
<dbReference type="InterPro" id="IPR029787">
    <property type="entry name" value="Nucleotide_cyclase"/>
</dbReference>
<dbReference type="RefSeq" id="WP_163768338.1">
    <property type="nucleotide sequence ID" value="NZ_AP022598.1"/>
</dbReference>
<dbReference type="SMART" id="SM00267">
    <property type="entry name" value="GGDEF"/>
    <property type="match status" value="1"/>
</dbReference>
<dbReference type="SUPFAM" id="SSF55073">
    <property type="entry name" value="Nucleotide cyclase"/>
    <property type="match status" value="1"/>
</dbReference>
<evidence type="ECO:0000313" key="4">
    <source>
        <dbReference type="EMBL" id="BBY77840.1"/>
    </source>
</evidence>
<keyword evidence="2" id="KW-0472">Membrane</keyword>
<feature type="coiled-coil region" evidence="1">
    <location>
        <begin position="277"/>
        <end position="304"/>
    </location>
</feature>
<dbReference type="AlphaFoldDB" id="A0A7I7U9J1"/>
<feature type="domain" description="GGDEF" evidence="3">
    <location>
        <begin position="333"/>
        <end position="467"/>
    </location>
</feature>
<feature type="transmembrane region" description="Helical" evidence="2">
    <location>
        <begin position="181"/>
        <end position="200"/>
    </location>
</feature>
<name>A0A7I7U9J1_MYCPF</name>
<dbReference type="EMBL" id="AP022598">
    <property type="protein sequence ID" value="BBY77840.1"/>
    <property type="molecule type" value="Genomic_DNA"/>
</dbReference>
<dbReference type="Pfam" id="PF00990">
    <property type="entry name" value="GGDEF"/>
    <property type="match status" value="1"/>
</dbReference>
<feature type="transmembrane region" description="Helical" evidence="2">
    <location>
        <begin position="148"/>
        <end position="169"/>
    </location>
</feature>
<dbReference type="InterPro" id="IPR052163">
    <property type="entry name" value="DGC-Regulatory_Protein"/>
</dbReference>
<organism evidence="4 5">
    <name type="scientific">Mycolicibacterium parafortuitum</name>
    <name type="common">Mycobacterium parafortuitum</name>
    <dbReference type="NCBI Taxonomy" id="39692"/>
    <lineage>
        <taxon>Bacteria</taxon>
        <taxon>Bacillati</taxon>
        <taxon>Actinomycetota</taxon>
        <taxon>Actinomycetes</taxon>
        <taxon>Mycobacteriales</taxon>
        <taxon>Mycobacteriaceae</taxon>
        <taxon>Mycolicibacterium</taxon>
    </lineage>
</organism>
<feature type="transmembrane region" description="Helical" evidence="2">
    <location>
        <begin position="258"/>
        <end position="280"/>
    </location>
</feature>
<dbReference type="FunFam" id="3.30.70.270:FF:000001">
    <property type="entry name" value="Diguanylate cyclase domain protein"/>
    <property type="match status" value="1"/>
</dbReference>
<feature type="transmembrane region" description="Helical" evidence="2">
    <location>
        <begin position="80"/>
        <end position="102"/>
    </location>
</feature>
<dbReference type="NCBIfam" id="TIGR00254">
    <property type="entry name" value="GGDEF"/>
    <property type="match status" value="1"/>
</dbReference>
<feature type="transmembrane region" description="Helical" evidence="2">
    <location>
        <begin position="114"/>
        <end position="136"/>
    </location>
</feature>
<dbReference type="PANTHER" id="PTHR46663:SF2">
    <property type="entry name" value="GGDEF DOMAIN-CONTAINING PROTEIN"/>
    <property type="match status" value="1"/>
</dbReference>
<feature type="transmembrane region" description="Helical" evidence="2">
    <location>
        <begin position="55"/>
        <end position="74"/>
    </location>
</feature>
<gene>
    <name evidence="4" type="ORF">MPRF_47390</name>
</gene>
<keyword evidence="2" id="KW-0812">Transmembrane</keyword>